<dbReference type="PANTHER" id="PTHR43791">
    <property type="entry name" value="PERMEASE-RELATED"/>
    <property type="match status" value="1"/>
</dbReference>
<dbReference type="InterPro" id="IPR036259">
    <property type="entry name" value="MFS_trans_sf"/>
</dbReference>
<evidence type="ECO:0000259" key="8">
    <source>
        <dbReference type="PROSITE" id="PS50850"/>
    </source>
</evidence>
<feature type="region of interest" description="Disordered" evidence="6">
    <location>
        <begin position="36"/>
        <end position="56"/>
    </location>
</feature>
<evidence type="ECO:0000313" key="10">
    <source>
        <dbReference type="Proteomes" id="UP000253472"/>
    </source>
</evidence>
<evidence type="ECO:0000313" key="9">
    <source>
        <dbReference type="EMBL" id="RCK57430.1"/>
    </source>
</evidence>
<name>A0A367XW03_9ASCO</name>
<sequence>MWHSRYKFKPRQKTIHYLQIPQKWLLDYIRNATKTRKGSSSSATSDAPSIGKDGGVITKTDSKGTLLDLEEEDQLAKNPFLDPNVEQYYRDLYETTHYESYLAFDPRFEGNLGQALSDNMLDDLGLTTNDYNRGSTIFLVCFLVAEIPSQLISKALGPDIFIPIQICAWSVVAMCQAALSGKASFYATRALIGMLEGGFIADLVLWLTYFFTSAELPVRLSWFWTALSLCQVFTSLLAFGILRMRGVAGMAGWRWLFLLEGIFTLVIGISAFYLMVPPPSKQELDAPQGLVH</sequence>
<evidence type="ECO:0000256" key="3">
    <source>
        <dbReference type="ARBA" id="ARBA00022692"/>
    </source>
</evidence>
<dbReference type="OrthoDB" id="1935484at2759"/>
<keyword evidence="2" id="KW-0813">Transport</keyword>
<evidence type="ECO:0000256" key="1">
    <source>
        <dbReference type="ARBA" id="ARBA00004141"/>
    </source>
</evidence>
<protein>
    <recommendedName>
        <fullName evidence="8">Major facilitator superfamily (MFS) profile domain-containing protein</fullName>
    </recommendedName>
</protein>
<comment type="subcellular location">
    <subcellularLocation>
        <location evidence="1">Membrane</location>
        <topology evidence="1">Multi-pass membrane protein</topology>
    </subcellularLocation>
</comment>
<proteinExistence type="predicted"/>
<organism evidence="9 10">
    <name type="scientific">Candida viswanathii</name>
    <dbReference type="NCBI Taxonomy" id="5486"/>
    <lineage>
        <taxon>Eukaryota</taxon>
        <taxon>Fungi</taxon>
        <taxon>Dikarya</taxon>
        <taxon>Ascomycota</taxon>
        <taxon>Saccharomycotina</taxon>
        <taxon>Pichiomycetes</taxon>
        <taxon>Debaryomycetaceae</taxon>
        <taxon>Candida/Lodderomyces clade</taxon>
        <taxon>Candida</taxon>
    </lineage>
</organism>
<dbReference type="GO" id="GO:0016020">
    <property type="term" value="C:membrane"/>
    <property type="evidence" value="ECO:0007669"/>
    <property type="project" value="UniProtKB-SubCell"/>
</dbReference>
<dbReference type="Pfam" id="PF07690">
    <property type="entry name" value="MFS_1"/>
    <property type="match status" value="1"/>
</dbReference>
<dbReference type="FunFam" id="1.20.1250.20:FF:000106">
    <property type="entry name" value="MFS transporter, putative"/>
    <property type="match status" value="1"/>
</dbReference>
<keyword evidence="4 7" id="KW-1133">Transmembrane helix</keyword>
<comment type="caution">
    <text evidence="9">The sequence shown here is derived from an EMBL/GenBank/DDBJ whole genome shotgun (WGS) entry which is preliminary data.</text>
</comment>
<feature type="compositionally biased region" description="Low complexity" evidence="6">
    <location>
        <begin position="39"/>
        <end position="49"/>
    </location>
</feature>
<dbReference type="Proteomes" id="UP000253472">
    <property type="component" value="Unassembled WGS sequence"/>
</dbReference>
<dbReference type="InterPro" id="IPR011701">
    <property type="entry name" value="MFS"/>
</dbReference>
<evidence type="ECO:0000256" key="4">
    <source>
        <dbReference type="ARBA" id="ARBA00022989"/>
    </source>
</evidence>
<keyword evidence="3 7" id="KW-0812">Transmembrane</keyword>
<accession>A0A367XW03</accession>
<keyword evidence="10" id="KW-1185">Reference proteome</keyword>
<evidence type="ECO:0000256" key="2">
    <source>
        <dbReference type="ARBA" id="ARBA00022448"/>
    </source>
</evidence>
<dbReference type="PROSITE" id="PS50850">
    <property type="entry name" value="MFS"/>
    <property type="match status" value="1"/>
</dbReference>
<dbReference type="STRING" id="5486.A0A367XW03"/>
<dbReference type="AlphaFoldDB" id="A0A367XW03"/>
<gene>
    <name evidence="9" type="ORF">Cantr_06712</name>
</gene>
<feature type="transmembrane region" description="Helical" evidence="7">
    <location>
        <begin position="223"/>
        <end position="243"/>
    </location>
</feature>
<feature type="transmembrane region" description="Helical" evidence="7">
    <location>
        <begin position="255"/>
        <end position="276"/>
    </location>
</feature>
<dbReference type="GO" id="GO:0022857">
    <property type="term" value="F:transmembrane transporter activity"/>
    <property type="evidence" value="ECO:0007669"/>
    <property type="project" value="InterPro"/>
</dbReference>
<dbReference type="SUPFAM" id="SSF103473">
    <property type="entry name" value="MFS general substrate transporter"/>
    <property type="match status" value="1"/>
</dbReference>
<evidence type="ECO:0000256" key="5">
    <source>
        <dbReference type="ARBA" id="ARBA00023136"/>
    </source>
</evidence>
<evidence type="ECO:0000256" key="7">
    <source>
        <dbReference type="SAM" id="Phobius"/>
    </source>
</evidence>
<feature type="domain" description="Major facilitator superfamily (MFS) profile" evidence="8">
    <location>
        <begin position="95"/>
        <end position="292"/>
    </location>
</feature>
<reference evidence="9 10" key="1">
    <citation type="submission" date="2018-06" db="EMBL/GenBank/DDBJ databases">
        <title>Whole genome sequencing of Candida tropicalis (genome annotated by CSBL at Korea University).</title>
        <authorList>
            <person name="Ahn J."/>
        </authorList>
    </citation>
    <scope>NUCLEOTIDE SEQUENCE [LARGE SCALE GENOMIC DNA]</scope>
    <source>
        <strain evidence="9 10">ATCC 20962</strain>
    </source>
</reference>
<evidence type="ECO:0000256" key="6">
    <source>
        <dbReference type="SAM" id="MobiDB-lite"/>
    </source>
</evidence>
<feature type="transmembrane region" description="Helical" evidence="7">
    <location>
        <begin position="191"/>
        <end position="211"/>
    </location>
</feature>
<dbReference type="PANTHER" id="PTHR43791:SF29">
    <property type="entry name" value="MAJOR FACILITATOR SUPERFAMILY (MFS) PROFILE DOMAIN-CONTAINING PROTEIN"/>
    <property type="match status" value="1"/>
</dbReference>
<dbReference type="EMBL" id="QLNQ01000028">
    <property type="protein sequence ID" value="RCK57430.1"/>
    <property type="molecule type" value="Genomic_DNA"/>
</dbReference>
<dbReference type="Gene3D" id="1.20.1250.20">
    <property type="entry name" value="MFS general substrate transporter like domains"/>
    <property type="match status" value="1"/>
</dbReference>
<dbReference type="InterPro" id="IPR020846">
    <property type="entry name" value="MFS_dom"/>
</dbReference>
<keyword evidence="5 7" id="KW-0472">Membrane</keyword>